<accession>A0ABX8SB23</accession>
<comment type="cofactor">
    <cofactor evidence="2">
        <name>Mg(2+)</name>
        <dbReference type="ChEBI" id="CHEBI:18420"/>
    </cofactor>
</comment>
<dbReference type="PROSITE" id="PS01293">
    <property type="entry name" value="NUDIX_COA"/>
    <property type="match status" value="1"/>
</dbReference>
<dbReference type="InterPro" id="IPR045121">
    <property type="entry name" value="CoAse"/>
</dbReference>
<keyword evidence="6" id="KW-0460">Magnesium</keyword>
<protein>
    <submittedName>
        <fullName evidence="10">CoA pyrophosphatase</fullName>
    </submittedName>
</protein>
<comment type="similarity">
    <text evidence="3">Belongs to the Nudix hydrolase family. PCD1 subfamily.</text>
</comment>
<evidence type="ECO:0000313" key="10">
    <source>
        <dbReference type="EMBL" id="QXQ14194.1"/>
    </source>
</evidence>
<dbReference type="InterPro" id="IPR015797">
    <property type="entry name" value="NUDIX_hydrolase-like_dom_sf"/>
</dbReference>
<sequence length="256" mass="26899">MNDAPVPDWLRAVAQAPAADRPPDGSPLLSRVIKAVAGARPAAVLVLVGGPPTSDPARAGGLPASADILLTQRSQDLRQHAGQVAFPGGGSEPADADRVATALREATEETGLDPAGVQIVRVLPSLYVPPSRFDVTPVVGYWRAPSPVRVIDPAEAQRVVRVPLATLLDPANRFTVQHPLGYRGPAFQADGMIVWGFTGGILAWLLQMSGWEREWDRNDVRDLGTVLAGAGMSATLPASPNPGFDDPDPAGDRPGR</sequence>
<dbReference type="RefSeq" id="WP_066466946.1">
    <property type="nucleotide sequence ID" value="NZ_CBCRUZ010000020.1"/>
</dbReference>
<feature type="region of interest" description="Disordered" evidence="8">
    <location>
        <begin position="232"/>
        <end position="256"/>
    </location>
</feature>
<dbReference type="SUPFAM" id="SSF55811">
    <property type="entry name" value="Nudix"/>
    <property type="match status" value="1"/>
</dbReference>
<dbReference type="InterPro" id="IPR000086">
    <property type="entry name" value="NUDIX_hydrolase_dom"/>
</dbReference>
<keyword evidence="4" id="KW-0479">Metal-binding</keyword>
<keyword evidence="11" id="KW-1185">Reference proteome</keyword>
<dbReference type="PANTHER" id="PTHR12992">
    <property type="entry name" value="NUDIX HYDROLASE"/>
    <property type="match status" value="1"/>
</dbReference>
<dbReference type="Proteomes" id="UP000887023">
    <property type="component" value="Chromosome"/>
</dbReference>
<proteinExistence type="inferred from homology"/>
<name>A0ABX8SB23_9ACTN</name>
<evidence type="ECO:0000256" key="3">
    <source>
        <dbReference type="ARBA" id="ARBA00006506"/>
    </source>
</evidence>
<keyword evidence="7" id="KW-0464">Manganese</keyword>
<dbReference type="Pfam" id="PF00293">
    <property type="entry name" value="NUDIX"/>
    <property type="match status" value="1"/>
</dbReference>
<evidence type="ECO:0000256" key="1">
    <source>
        <dbReference type="ARBA" id="ARBA00001936"/>
    </source>
</evidence>
<dbReference type="CDD" id="cd03426">
    <property type="entry name" value="NUDIX_CoAse_Nudt7"/>
    <property type="match status" value="1"/>
</dbReference>
<organism evidence="10 11">
    <name type="scientific">Skermania pinensis</name>
    <dbReference type="NCBI Taxonomy" id="39122"/>
    <lineage>
        <taxon>Bacteria</taxon>
        <taxon>Bacillati</taxon>
        <taxon>Actinomycetota</taxon>
        <taxon>Actinomycetes</taxon>
        <taxon>Mycobacteriales</taxon>
        <taxon>Gordoniaceae</taxon>
        <taxon>Skermania</taxon>
    </lineage>
</organism>
<feature type="domain" description="Nudix hydrolase" evidence="9">
    <location>
        <begin position="39"/>
        <end position="188"/>
    </location>
</feature>
<comment type="cofactor">
    <cofactor evidence="1">
        <name>Mn(2+)</name>
        <dbReference type="ChEBI" id="CHEBI:29035"/>
    </cofactor>
</comment>
<evidence type="ECO:0000256" key="7">
    <source>
        <dbReference type="ARBA" id="ARBA00023211"/>
    </source>
</evidence>
<evidence type="ECO:0000256" key="5">
    <source>
        <dbReference type="ARBA" id="ARBA00022801"/>
    </source>
</evidence>
<dbReference type="PROSITE" id="PS51462">
    <property type="entry name" value="NUDIX"/>
    <property type="match status" value="1"/>
</dbReference>
<dbReference type="Gene3D" id="3.90.79.10">
    <property type="entry name" value="Nucleoside Triphosphate Pyrophosphohydrolase"/>
    <property type="match status" value="1"/>
</dbReference>
<dbReference type="EMBL" id="CP079105">
    <property type="protein sequence ID" value="QXQ14194.1"/>
    <property type="molecule type" value="Genomic_DNA"/>
</dbReference>
<gene>
    <name evidence="10" type="ORF">KV203_01775</name>
</gene>
<evidence type="ECO:0000256" key="2">
    <source>
        <dbReference type="ARBA" id="ARBA00001946"/>
    </source>
</evidence>
<evidence type="ECO:0000256" key="4">
    <source>
        <dbReference type="ARBA" id="ARBA00022723"/>
    </source>
</evidence>
<reference evidence="10" key="1">
    <citation type="submission" date="2021-07" db="EMBL/GenBank/DDBJ databases">
        <title>Candidatus Kaistella beijingensis sp. nov. isolated from a municipal wastewater treatment plant is involved in sludge foaming.</title>
        <authorList>
            <person name="Song Y."/>
            <person name="Liu S.-J."/>
        </authorList>
    </citation>
    <scope>NUCLEOTIDE SEQUENCE</scope>
    <source>
        <strain evidence="10">DSM 43998</strain>
    </source>
</reference>
<dbReference type="PANTHER" id="PTHR12992:SF11">
    <property type="entry name" value="MITOCHONDRIAL COENZYME A DIPHOSPHATASE NUDT8"/>
    <property type="match status" value="1"/>
</dbReference>
<evidence type="ECO:0000256" key="6">
    <source>
        <dbReference type="ARBA" id="ARBA00022842"/>
    </source>
</evidence>
<keyword evidence="5" id="KW-0378">Hydrolase</keyword>
<evidence type="ECO:0000256" key="8">
    <source>
        <dbReference type="SAM" id="MobiDB-lite"/>
    </source>
</evidence>
<evidence type="ECO:0000259" key="9">
    <source>
        <dbReference type="PROSITE" id="PS51462"/>
    </source>
</evidence>
<evidence type="ECO:0000313" key="11">
    <source>
        <dbReference type="Proteomes" id="UP000887023"/>
    </source>
</evidence>
<dbReference type="InterPro" id="IPR000059">
    <property type="entry name" value="NUDIX_hydrolase_NudL_CS"/>
</dbReference>